<dbReference type="EMBL" id="BOMV01000001">
    <property type="protein sequence ID" value="GIE92810.1"/>
    <property type="molecule type" value="Genomic_DNA"/>
</dbReference>
<organism evidence="1 2">
    <name type="scientific">Paractinoplanes rishiriensis</name>
    <dbReference type="NCBI Taxonomy" id="1050105"/>
    <lineage>
        <taxon>Bacteria</taxon>
        <taxon>Bacillati</taxon>
        <taxon>Actinomycetota</taxon>
        <taxon>Actinomycetes</taxon>
        <taxon>Micromonosporales</taxon>
        <taxon>Micromonosporaceae</taxon>
        <taxon>Paractinoplanes</taxon>
    </lineage>
</organism>
<reference evidence="1" key="1">
    <citation type="submission" date="2021-01" db="EMBL/GenBank/DDBJ databases">
        <title>Whole genome shotgun sequence of Actinoplanes rishiriensis NBRC 108556.</title>
        <authorList>
            <person name="Komaki H."/>
            <person name="Tamura T."/>
        </authorList>
    </citation>
    <scope>NUCLEOTIDE SEQUENCE</scope>
    <source>
        <strain evidence="1">NBRC 108556</strain>
    </source>
</reference>
<accession>A0A919MUP9</accession>
<sequence>MADTDLIVAVQPGDGDDLRERQRLTEQLRAALLDLDIDAADRVSGGTAPAGSKGAGLIESLVVKLGVVAVTTAVVKIREWAGRSNRSVKISIDGDSIELTCVTAAQQQELLDIWLARHAAPRS</sequence>
<dbReference type="Proteomes" id="UP000636960">
    <property type="component" value="Unassembled WGS sequence"/>
</dbReference>
<keyword evidence="2" id="KW-1185">Reference proteome</keyword>
<evidence type="ECO:0000313" key="2">
    <source>
        <dbReference type="Proteomes" id="UP000636960"/>
    </source>
</evidence>
<dbReference type="AlphaFoldDB" id="A0A919MUP9"/>
<dbReference type="RefSeq" id="WP_203778571.1">
    <property type="nucleotide sequence ID" value="NZ_BOMV01000001.1"/>
</dbReference>
<gene>
    <name evidence="1" type="ORF">Ari01nite_02750</name>
</gene>
<protein>
    <submittedName>
        <fullName evidence="1">Uncharacterized protein</fullName>
    </submittedName>
</protein>
<evidence type="ECO:0000313" key="1">
    <source>
        <dbReference type="EMBL" id="GIE92810.1"/>
    </source>
</evidence>
<name>A0A919MUP9_9ACTN</name>
<proteinExistence type="predicted"/>
<comment type="caution">
    <text evidence="1">The sequence shown here is derived from an EMBL/GenBank/DDBJ whole genome shotgun (WGS) entry which is preliminary data.</text>
</comment>